<evidence type="ECO:0000256" key="6">
    <source>
        <dbReference type="ARBA" id="ARBA00023128"/>
    </source>
</evidence>
<dbReference type="OrthoDB" id="270009at2759"/>
<evidence type="ECO:0000256" key="7">
    <source>
        <dbReference type="ARBA" id="ARBA00023136"/>
    </source>
</evidence>
<evidence type="ECO:0000256" key="5">
    <source>
        <dbReference type="ARBA" id="ARBA00023008"/>
    </source>
</evidence>
<proteinExistence type="inferred from homology"/>
<dbReference type="RefSeq" id="XP_007873397.1">
    <property type="nucleotide sequence ID" value="XM_007875206.1"/>
</dbReference>
<evidence type="ECO:0000256" key="11">
    <source>
        <dbReference type="SAM" id="Phobius"/>
    </source>
</evidence>
<evidence type="ECO:0000313" key="13">
    <source>
        <dbReference type="Proteomes" id="UP000011958"/>
    </source>
</evidence>
<dbReference type="SUPFAM" id="SSF52833">
    <property type="entry name" value="Thioredoxin-like"/>
    <property type="match status" value="1"/>
</dbReference>
<evidence type="ECO:0000256" key="4">
    <source>
        <dbReference type="ARBA" id="ARBA00022792"/>
    </source>
</evidence>
<dbReference type="PIRSF" id="PIRSF037736">
    <property type="entry name" value="SCO1"/>
    <property type="match status" value="1"/>
</dbReference>
<dbReference type="GeneID" id="19895154"/>
<dbReference type="GO" id="GO:0005507">
    <property type="term" value="F:copper ion binding"/>
    <property type="evidence" value="ECO:0007669"/>
    <property type="project" value="InterPro"/>
</dbReference>
<dbReference type="InterPro" id="IPR036249">
    <property type="entry name" value="Thioredoxin-like_sf"/>
</dbReference>
<dbReference type="Gene3D" id="3.40.30.10">
    <property type="entry name" value="Glutaredoxin"/>
    <property type="match status" value="1"/>
</dbReference>
<dbReference type="InterPro" id="IPR017276">
    <property type="entry name" value="Synth_of_cyt-c-oxidase_Sco1/2"/>
</dbReference>
<dbReference type="GO" id="GO:0033617">
    <property type="term" value="P:mitochondrial respiratory chain complex IV assembly"/>
    <property type="evidence" value="ECO:0007669"/>
    <property type="project" value="TreeGrafter"/>
</dbReference>
<keyword evidence="7 11" id="KW-0472">Membrane</keyword>
<evidence type="ECO:0000256" key="3">
    <source>
        <dbReference type="ARBA" id="ARBA00022723"/>
    </source>
</evidence>
<dbReference type="GO" id="GO:0045454">
    <property type="term" value="P:cell redox homeostasis"/>
    <property type="evidence" value="ECO:0007669"/>
    <property type="project" value="UniProtKB-ARBA"/>
</dbReference>
<feature type="binding site" evidence="9">
    <location>
        <position position="128"/>
    </location>
    <ligand>
        <name>Cu cation</name>
        <dbReference type="ChEBI" id="CHEBI:23378"/>
    </ligand>
</feature>
<dbReference type="FunFam" id="3.40.30.10:FF:000013">
    <property type="entry name" value="Blast:Protein SCO1 homolog, mitochondrial"/>
    <property type="match status" value="1"/>
</dbReference>
<organism evidence="12 13">
    <name type="scientific">Pneumocystis murina (strain B123)</name>
    <name type="common">Mouse pneumocystis pneumonia agent</name>
    <name type="synonym">Pneumocystis carinii f. sp. muris</name>
    <dbReference type="NCBI Taxonomy" id="1069680"/>
    <lineage>
        <taxon>Eukaryota</taxon>
        <taxon>Fungi</taxon>
        <taxon>Dikarya</taxon>
        <taxon>Ascomycota</taxon>
        <taxon>Taphrinomycotina</taxon>
        <taxon>Pneumocystomycetes</taxon>
        <taxon>Pneumocystaceae</taxon>
        <taxon>Pneumocystis</taxon>
    </lineage>
</organism>
<dbReference type="GO" id="GO:0016531">
    <property type="term" value="F:copper chaperone activity"/>
    <property type="evidence" value="ECO:0007669"/>
    <property type="project" value="InterPro"/>
</dbReference>
<comment type="caution">
    <text evidence="12">The sequence shown here is derived from an EMBL/GenBank/DDBJ whole genome shotgun (WGS) entry which is preliminary data.</text>
</comment>
<feature type="disulfide bond" description="Redox-active" evidence="10">
    <location>
        <begin position="128"/>
        <end position="132"/>
    </location>
</feature>
<keyword evidence="4 8" id="KW-0999">Mitochondrion inner membrane</keyword>
<dbReference type="HOGENOM" id="CLU_050131_0_2_1"/>
<dbReference type="Proteomes" id="UP000011958">
    <property type="component" value="Unassembled WGS sequence"/>
</dbReference>
<keyword evidence="13" id="KW-1185">Reference proteome</keyword>
<dbReference type="InterPro" id="IPR003782">
    <property type="entry name" value="SCO1/SenC"/>
</dbReference>
<feature type="transmembrane region" description="Helical" evidence="11">
    <location>
        <begin position="52"/>
        <end position="71"/>
    </location>
</feature>
<dbReference type="VEuPathDB" id="FungiDB:PNEG_01457"/>
<sequence>MAFIQTKGTYRLLFQNNLKKSLFLIHNKHFLRLRFHFSTLNLQRNREKIGPFSWKSGSFFVMTGIFLVWYFKNEKKKVEQRRHLNKNISIGKPRIGSDFELIDHNGRNVTNKDFLGKYMMIYFGFTRCPDICPEELDKMASVINNVNSQRNLVTPIFITCDPNRDTPSQIKEYLKEFHTQIIGLTGSYENIKAVCKAYRVYFSTPPDVKPDDDYLVDHSIFFYLMDPDGHFVDVFGRQYNAQQITSKILQYINDWESSRGQIIS</sequence>
<dbReference type="GO" id="GO:0006878">
    <property type="term" value="P:intracellular copper ion homeostasis"/>
    <property type="evidence" value="ECO:0007669"/>
    <property type="project" value="UniProtKB-UniRule"/>
</dbReference>
<evidence type="ECO:0000256" key="9">
    <source>
        <dbReference type="PIRSR" id="PIRSR037736-1"/>
    </source>
</evidence>
<evidence type="ECO:0000313" key="12">
    <source>
        <dbReference type="EMBL" id="EMR10183.1"/>
    </source>
</evidence>
<reference evidence="13" key="1">
    <citation type="journal article" date="2016" name="Nat. Commun.">
        <title>Genome analysis of three Pneumocystis species reveals adaptation mechanisms to life exclusively in mammalian hosts.</title>
        <authorList>
            <person name="Ma L."/>
            <person name="Chen Z."/>
            <person name="Huang D.W."/>
            <person name="Kutty G."/>
            <person name="Ishihara M."/>
            <person name="Wang H."/>
            <person name="Abouelleil A."/>
            <person name="Bishop L."/>
            <person name="Davey E."/>
            <person name="Deng R."/>
            <person name="Deng X."/>
            <person name="Fan L."/>
            <person name="Fantoni G."/>
            <person name="Fitzgerald M."/>
            <person name="Gogineni E."/>
            <person name="Goldberg J.M."/>
            <person name="Handley G."/>
            <person name="Hu X."/>
            <person name="Huber C."/>
            <person name="Jiao X."/>
            <person name="Jones K."/>
            <person name="Levin J.Z."/>
            <person name="Liu Y."/>
            <person name="Macdonald P."/>
            <person name="Melnikov A."/>
            <person name="Raley C."/>
            <person name="Sassi M."/>
            <person name="Sherman B.T."/>
            <person name="Song X."/>
            <person name="Sykes S."/>
            <person name="Tran B."/>
            <person name="Walsh L."/>
            <person name="Xia Y."/>
            <person name="Yang J."/>
            <person name="Young S."/>
            <person name="Zeng Q."/>
            <person name="Zheng X."/>
            <person name="Stephens R."/>
            <person name="Nusbaum C."/>
            <person name="Birren B.W."/>
            <person name="Azadi P."/>
            <person name="Lempicki R.A."/>
            <person name="Cuomo C.A."/>
            <person name="Kovacs J.A."/>
        </authorList>
    </citation>
    <scope>NUCLEOTIDE SEQUENCE [LARGE SCALE GENOMIC DNA]</scope>
    <source>
        <strain evidence="13">B123</strain>
    </source>
</reference>
<comment type="similarity">
    <text evidence="2 8">Belongs to the SCO1/2 family.</text>
</comment>
<name>M7NNB4_PNEMU</name>
<dbReference type="PANTHER" id="PTHR12151:SF5">
    <property type="entry name" value="AT19154P"/>
    <property type="match status" value="1"/>
</dbReference>
<accession>M7NNB4</accession>
<keyword evidence="11" id="KW-1133">Transmembrane helix</keyword>
<dbReference type="STRING" id="1069680.M7NNB4"/>
<keyword evidence="6 8" id="KW-0496">Mitochondrion</keyword>
<dbReference type="EMBL" id="AFWA02000004">
    <property type="protein sequence ID" value="EMR10183.1"/>
    <property type="molecule type" value="Genomic_DNA"/>
</dbReference>
<protein>
    <recommendedName>
        <fullName evidence="14">Thioredoxin domain-containing protein</fullName>
    </recommendedName>
</protein>
<keyword evidence="10" id="KW-1015">Disulfide bond</keyword>
<dbReference type="OMA" id="MLYFRVE"/>
<evidence type="ECO:0000256" key="2">
    <source>
        <dbReference type="ARBA" id="ARBA00010996"/>
    </source>
</evidence>
<evidence type="ECO:0008006" key="14">
    <source>
        <dbReference type="Google" id="ProtNLM"/>
    </source>
</evidence>
<evidence type="ECO:0000256" key="10">
    <source>
        <dbReference type="PIRSR" id="PIRSR603782-2"/>
    </source>
</evidence>
<keyword evidence="5 9" id="KW-0186">Copper</keyword>
<dbReference type="PANTHER" id="PTHR12151">
    <property type="entry name" value="ELECTRON TRANSPORT PROTIN SCO1/SENC FAMILY MEMBER"/>
    <property type="match status" value="1"/>
</dbReference>
<dbReference type="Pfam" id="PF02630">
    <property type="entry name" value="SCO1-SenC"/>
    <property type="match status" value="1"/>
</dbReference>
<keyword evidence="3 9" id="KW-0479">Metal-binding</keyword>
<dbReference type="CDD" id="cd02968">
    <property type="entry name" value="SCO"/>
    <property type="match status" value="1"/>
</dbReference>
<feature type="binding site" evidence="9">
    <location>
        <position position="132"/>
    </location>
    <ligand>
        <name>Cu cation</name>
        <dbReference type="ChEBI" id="CHEBI:23378"/>
    </ligand>
</feature>
<comment type="subcellular location">
    <subcellularLocation>
        <location evidence="1 8">Mitochondrion inner membrane</location>
    </subcellularLocation>
</comment>
<keyword evidence="11" id="KW-0812">Transmembrane</keyword>
<feature type="binding site" evidence="9">
    <location>
        <position position="218"/>
    </location>
    <ligand>
        <name>Cu cation</name>
        <dbReference type="ChEBI" id="CHEBI:23378"/>
    </ligand>
</feature>
<dbReference type="GO" id="GO:0005743">
    <property type="term" value="C:mitochondrial inner membrane"/>
    <property type="evidence" value="ECO:0007669"/>
    <property type="project" value="UniProtKB-SubCell"/>
</dbReference>
<gene>
    <name evidence="12" type="ORF">PNEG_01457</name>
</gene>
<evidence type="ECO:0000256" key="8">
    <source>
        <dbReference type="PIRNR" id="PIRNR037736"/>
    </source>
</evidence>
<dbReference type="eggNOG" id="KOG2792">
    <property type="taxonomic scope" value="Eukaryota"/>
</dbReference>
<evidence type="ECO:0000256" key="1">
    <source>
        <dbReference type="ARBA" id="ARBA00004273"/>
    </source>
</evidence>
<dbReference type="AlphaFoldDB" id="M7NNB4"/>